<dbReference type="InterPro" id="IPR015421">
    <property type="entry name" value="PyrdxlP-dep_Trfase_major"/>
</dbReference>
<dbReference type="PRINTS" id="PR00035">
    <property type="entry name" value="HTHGNTR"/>
</dbReference>
<protein>
    <recommendedName>
        <fullName evidence="6">HTH gntR-type domain-containing protein</fullName>
    </recommendedName>
</protein>
<dbReference type="InterPro" id="IPR015424">
    <property type="entry name" value="PyrdxlP-dep_Trfase"/>
</dbReference>
<name>A0ABM8G8N3_9MICO</name>
<evidence type="ECO:0000256" key="2">
    <source>
        <dbReference type="ARBA" id="ARBA00022898"/>
    </source>
</evidence>
<dbReference type="EMBL" id="AP027731">
    <property type="protein sequence ID" value="BDZ44542.1"/>
    <property type="molecule type" value="Genomic_DNA"/>
</dbReference>
<dbReference type="Pfam" id="PF00155">
    <property type="entry name" value="Aminotran_1_2"/>
    <property type="match status" value="1"/>
</dbReference>
<dbReference type="PANTHER" id="PTHR46577">
    <property type="entry name" value="HTH-TYPE TRANSCRIPTIONAL REGULATORY PROTEIN GABR"/>
    <property type="match status" value="1"/>
</dbReference>
<dbReference type="PROSITE" id="PS50949">
    <property type="entry name" value="HTH_GNTR"/>
    <property type="match status" value="1"/>
</dbReference>
<evidence type="ECO:0000256" key="3">
    <source>
        <dbReference type="ARBA" id="ARBA00023015"/>
    </source>
</evidence>
<dbReference type="Gene3D" id="3.40.640.10">
    <property type="entry name" value="Type I PLP-dependent aspartate aminotransferase-like (Major domain)"/>
    <property type="match status" value="1"/>
</dbReference>
<organism evidence="7 8">
    <name type="scientific">Naasia aerilata</name>
    <dbReference type="NCBI Taxonomy" id="1162966"/>
    <lineage>
        <taxon>Bacteria</taxon>
        <taxon>Bacillati</taxon>
        <taxon>Actinomycetota</taxon>
        <taxon>Actinomycetes</taxon>
        <taxon>Micrococcales</taxon>
        <taxon>Microbacteriaceae</taxon>
        <taxon>Naasia</taxon>
    </lineage>
</organism>
<dbReference type="InterPro" id="IPR036388">
    <property type="entry name" value="WH-like_DNA-bd_sf"/>
</dbReference>
<accession>A0ABM8G8N3</accession>
<dbReference type="PANTHER" id="PTHR46577:SF1">
    <property type="entry name" value="HTH-TYPE TRANSCRIPTIONAL REGULATORY PROTEIN GABR"/>
    <property type="match status" value="1"/>
</dbReference>
<sequence length="317" mass="33716">MAGDQGSANSFKLAAIGSTRLVRLLGDWQTGRLALHEDLAAQLRRLIRSGVLSSGTRLPAERPLGQALNLSRNTVSRALDVLRGEGLLSSRQGDGTYVTFRPMPGSHRGDDRLGSFVGGRDLRRIDLRSAALPGLSMVTDEIARLDGSRMRALVASHGYEPVGLPELRIAVAEYYSNLGLPTEPENILVTSGAQQALRLFAASMVNRDATVVLEEPSFRGAIESLKALGVRIVGVPSGADGIDIDKLASTVARVSPALIVLQSTVHNPTGSVLDGFRRSRVAAIAARHGVPVIDDATLADTIIDGDRRPIPWVRGAT</sequence>
<dbReference type="InterPro" id="IPR036390">
    <property type="entry name" value="WH_DNA-bd_sf"/>
</dbReference>
<dbReference type="CDD" id="cd00609">
    <property type="entry name" value="AAT_like"/>
    <property type="match status" value="1"/>
</dbReference>
<dbReference type="Proteomes" id="UP001321498">
    <property type="component" value="Chromosome"/>
</dbReference>
<evidence type="ECO:0000256" key="5">
    <source>
        <dbReference type="ARBA" id="ARBA00023163"/>
    </source>
</evidence>
<feature type="domain" description="HTH gntR-type" evidence="6">
    <location>
        <begin position="33"/>
        <end position="101"/>
    </location>
</feature>
<dbReference type="Pfam" id="PF00392">
    <property type="entry name" value="GntR"/>
    <property type="match status" value="1"/>
</dbReference>
<evidence type="ECO:0000259" key="6">
    <source>
        <dbReference type="PROSITE" id="PS50949"/>
    </source>
</evidence>
<evidence type="ECO:0000313" key="8">
    <source>
        <dbReference type="Proteomes" id="UP001321498"/>
    </source>
</evidence>
<dbReference type="SUPFAM" id="SSF53383">
    <property type="entry name" value="PLP-dependent transferases"/>
    <property type="match status" value="1"/>
</dbReference>
<keyword evidence="4" id="KW-0238">DNA-binding</keyword>
<keyword evidence="8" id="KW-1185">Reference proteome</keyword>
<dbReference type="SMART" id="SM00345">
    <property type="entry name" value="HTH_GNTR"/>
    <property type="match status" value="1"/>
</dbReference>
<keyword evidence="5" id="KW-0804">Transcription</keyword>
<dbReference type="InterPro" id="IPR004839">
    <property type="entry name" value="Aminotransferase_I/II_large"/>
</dbReference>
<dbReference type="Gene3D" id="1.10.10.10">
    <property type="entry name" value="Winged helix-like DNA-binding domain superfamily/Winged helix DNA-binding domain"/>
    <property type="match status" value="1"/>
</dbReference>
<dbReference type="InterPro" id="IPR051446">
    <property type="entry name" value="HTH_trans_reg/aminotransferase"/>
</dbReference>
<keyword evidence="3" id="KW-0805">Transcription regulation</keyword>
<reference evidence="8" key="1">
    <citation type="journal article" date="2019" name="Int. J. Syst. Evol. Microbiol.">
        <title>The Global Catalogue of Microorganisms (GCM) 10K type strain sequencing project: providing services to taxonomists for standard genome sequencing and annotation.</title>
        <authorList>
            <consortium name="The Broad Institute Genomics Platform"/>
            <consortium name="The Broad Institute Genome Sequencing Center for Infectious Disease"/>
            <person name="Wu L."/>
            <person name="Ma J."/>
        </authorList>
    </citation>
    <scope>NUCLEOTIDE SEQUENCE [LARGE SCALE GENOMIC DNA]</scope>
    <source>
        <strain evidence="8">NBRC 108725</strain>
    </source>
</reference>
<dbReference type="CDD" id="cd07377">
    <property type="entry name" value="WHTH_GntR"/>
    <property type="match status" value="1"/>
</dbReference>
<dbReference type="SUPFAM" id="SSF46785">
    <property type="entry name" value="Winged helix' DNA-binding domain"/>
    <property type="match status" value="1"/>
</dbReference>
<evidence type="ECO:0000313" key="7">
    <source>
        <dbReference type="EMBL" id="BDZ44542.1"/>
    </source>
</evidence>
<comment type="similarity">
    <text evidence="1">In the C-terminal section; belongs to the class-I pyridoxal-phosphate-dependent aminotransferase family.</text>
</comment>
<proteinExistence type="inferred from homology"/>
<keyword evidence="2" id="KW-0663">Pyridoxal phosphate</keyword>
<dbReference type="InterPro" id="IPR000524">
    <property type="entry name" value="Tscrpt_reg_HTH_GntR"/>
</dbReference>
<evidence type="ECO:0000256" key="1">
    <source>
        <dbReference type="ARBA" id="ARBA00005384"/>
    </source>
</evidence>
<evidence type="ECO:0000256" key="4">
    <source>
        <dbReference type="ARBA" id="ARBA00023125"/>
    </source>
</evidence>
<gene>
    <name evidence="7" type="ORF">GCM10025866_04510</name>
</gene>